<organism evidence="1 2">
    <name type="scientific">Pseudomonas cichorii</name>
    <dbReference type="NCBI Taxonomy" id="36746"/>
    <lineage>
        <taxon>Bacteria</taxon>
        <taxon>Pseudomonadati</taxon>
        <taxon>Pseudomonadota</taxon>
        <taxon>Gammaproteobacteria</taxon>
        <taxon>Pseudomonadales</taxon>
        <taxon>Pseudomonadaceae</taxon>
        <taxon>Pseudomonas</taxon>
    </lineage>
</organism>
<comment type="caution">
    <text evidence="1">The sequence shown here is derived from an EMBL/GenBank/DDBJ whole genome shotgun (WGS) entry which is preliminary data.</text>
</comment>
<reference evidence="1 2" key="1">
    <citation type="submission" date="2018-08" db="EMBL/GenBank/DDBJ databases">
        <title>Recombination of ecologically and evolutionarily significant loci maintains genetic cohesion in the Pseudomonas syringae species complex.</title>
        <authorList>
            <person name="Dillon M."/>
            <person name="Thakur S."/>
            <person name="Almeida R.N.D."/>
            <person name="Weir B.S."/>
            <person name="Guttman D.S."/>
        </authorList>
    </citation>
    <scope>NUCLEOTIDE SEQUENCE [LARGE SCALE GENOMIC DNA]</scope>
    <source>
        <strain evidence="1 2">ICMP 3353</strain>
    </source>
</reference>
<name>A0A3M4MA64_PSECI</name>
<accession>A0A3M4MA64</accession>
<evidence type="ECO:0000313" key="2">
    <source>
        <dbReference type="Proteomes" id="UP000277236"/>
    </source>
</evidence>
<dbReference type="Proteomes" id="UP000277236">
    <property type="component" value="Unassembled WGS sequence"/>
</dbReference>
<proteinExistence type="predicted"/>
<evidence type="ECO:0000313" key="1">
    <source>
        <dbReference type="EMBL" id="RMQ50595.1"/>
    </source>
</evidence>
<dbReference type="EMBL" id="RBRE01000008">
    <property type="protein sequence ID" value="RMQ50595.1"/>
    <property type="molecule type" value="Genomic_DNA"/>
</dbReference>
<sequence length="83" mass="9083">MLKSELLAFAEESINAAAQAIIDKKSLGLDDIAQGKLSAFLALRRVLQTKGTLQDQGMFDAINDVLQFLEILKSNDTFLGRAE</sequence>
<dbReference type="RefSeq" id="WP_122314076.1">
    <property type="nucleotide sequence ID" value="NZ_RBRE01000008.1"/>
</dbReference>
<dbReference type="AlphaFoldDB" id="A0A3M4MA64"/>
<protein>
    <submittedName>
        <fullName evidence="1">Uncharacterized protein</fullName>
    </submittedName>
</protein>
<dbReference type="OrthoDB" id="583329at2"/>
<gene>
    <name evidence="1" type="ORF">ALQ04_03808</name>
</gene>